<dbReference type="InterPro" id="IPR036291">
    <property type="entry name" value="NAD(P)-bd_dom_sf"/>
</dbReference>
<dbReference type="PANTHER" id="PTHR48079:SF6">
    <property type="entry name" value="NAD(P)-BINDING DOMAIN-CONTAINING PROTEIN-RELATED"/>
    <property type="match status" value="1"/>
</dbReference>
<dbReference type="OrthoDB" id="10262413at2759"/>
<evidence type="ECO:0000313" key="3">
    <source>
        <dbReference type="Proteomes" id="UP001049176"/>
    </source>
</evidence>
<evidence type="ECO:0000259" key="1">
    <source>
        <dbReference type="Pfam" id="PF05368"/>
    </source>
</evidence>
<reference evidence="2" key="1">
    <citation type="journal article" date="2021" name="Genome Biol. Evol.">
        <title>The assembled and annotated genome of the fairy-ring fungus Marasmius oreades.</title>
        <authorList>
            <person name="Hiltunen M."/>
            <person name="Ament-Velasquez S.L."/>
            <person name="Johannesson H."/>
        </authorList>
    </citation>
    <scope>NUCLEOTIDE SEQUENCE</scope>
    <source>
        <strain evidence="2">03SP1</strain>
    </source>
</reference>
<dbReference type="GO" id="GO:0004029">
    <property type="term" value="F:aldehyde dehydrogenase (NAD+) activity"/>
    <property type="evidence" value="ECO:0007669"/>
    <property type="project" value="TreeGrafter"/>
</dbReference>
<dbReference type="InterPro" id="IPR008030">
    <property type="entry name" value="NmrA-like"/>
</dbReference>
<feature type="domain" description="NmrA-like" evidence="1">
    <location>
        <begin position="3"/>
        <end position="80"/>
    </location>
</feature>
<dbReference type="InterPro" id="IPR051783">
    <property type="entry name" value="NAD(P)-dependent_oxidoreduct"/>
</dbReference>
<evidence type="ECO:0000313" key="2">
    <source>
        <dbReference type="EMBL" id="KAG7088840.1"/>
    </source>
</evidence>
<dbReference type="RefSeq" id="XP_043005311.1">
    <property type="nucleotide sequence ID" value="XM_043157941.1"/>
</dbReference>
<comment type="caution">
    <text evidence="2">The sequence shown here is derived from an EMBL/GenBank/DDBJ whole genome shotgun (WGS) entry which is preliminary data.</text>
</comment>
<proteinExistence type="predicted"/>
<dbReference type="PANTHER" id="PTHR48079">
    <property type="entry name" value="PROTEIN YEEZ"/>
    <property type="match status" value="1"/>
</dbReference>
<gene>
    <name evidence="2" type="ORF">E1B28_012795</name>
</gene>
<dbReference type="KEGG" id="more:E1B28_012795"/>
<name>A0A9P7RT18_9AGAR</name>
<dbReference type="Gene3D" id="3.40.50.720">
    <property type="entry name" value="NAD(P)-binding Rossmann-like Domain"/>
    <property type="match status" value="1"/>
</dbReference>
<dbReference type="AlphaFoldDB" id="A0A9P7RT18"/>
<dbReference type="GeneID" id="66081870"/>
<dbReference type="Proteomes" id="UP001049176">
    <property type="component" value="Chromosome 8"/>
</dbReference>
<protein>
    <recommendedName>
        <fullName evidence="1">NmrA-like domain-containing protein</fullName>
    </recommendedName>
</protein>
<keyword evidence="3" id="KW-1185">Reference proteome</keyword>
<accession>A0A9P7RT18</accession>
<organism evidence="2 3">
    <name type="scientific">Marasmius oreades</name>
    <name type="common">fairy-ring Marasmius</name>
    <dbReference type="NCBI Taxonomy" id="181124"/>
    <lineage>
        <taxon>Eukaryota</taxon>
        <taxon>Fungi</taxon>
        <taxon>Dikarya</taxon>
        <taxon>Basidiomycota</taxon>
        <taxon>Agaricomycotina</taxon>
        <taxon>Agaricomycetes</taxon>
        <taxon>Agaricomycetidae</taxon>
        <taxon>Agaricales</taxon>
        <taxon>Marasmiineae</taxon>
        <taxon>Marasmiaceae</taxon>
        <taxon>Marasmius</taxon>
    </lineage>
</organism>
<dbReference type="Pfam" id="PF05368">
    <property type="entry name" value="NmrA"/>
    <property type="match status" value="1"/>
</dbReference>
<dbReference type="GO" id="GO:0005737">
    <property type="term" value="C:cytoplasm"/>
    <property type="evidence" value="ECO:0007669"/>
    <property type="project" value="TreeGrafter"/>
</dbReference>
<dbReference type="EMBL" id="CM032188">
    <property type="protein sequence ID" value="KAG7088840.1"/>
    <property type="molecule type" value="Genomic_DNA"/>
</dbReference>
<sequence length="341" mass="37549">MQKTILLVTGATGYVGGSVLSQLLSRSDVDSFEFRAIVRSAEKAEKLKAFGVFPILGSHSDEDVMVEAASEADIVLLMADSDNVKSIEVTLLGLKKRYESTGKAPVLINTSGTGMLADDAIGMYSSDVIWDDASPEQLENLPPTAPHRPVDLRILAADKEGYIKSYIIAPSAIYSISRNPLVVAGISNSHNRLWSFLIPISLVRGQGGMVGEGKNIWPNVHIDELVILYDLLLDSILKNPTTTSHGREGIFFAHSDEYKFYDVYKRIAEVLFKLGKGRSPEPTPFEEDELKRLMIANYLGCNSRCRSSNATRLGWKPVKTTNDFLDSIEAEVKHQLVGRMA</sequence>
<dbReference type="SUPFAM" id="SSF51735">
    <property type="entry name" value="NAD(P)-binding Rossmann-fold domains"/>
    <property type="match status" value="1"/>
</dbReference>